<protein>
    <submittedName>
        <fullName evidence="1">Uncharacterized protein</fullName>
    </submittedName>
</protein>
<organism evidence="1 2">
    <name type="scientific">Tenacibaculum platacis</name>
    <dbReference type="NCBI Taxonomy" id="3137852"/>
    <lineage>
        <taxon>Bacteria</taxon>
        <taxon>Pseudomonadati</taxon>
        <taxon>Bacteroidota</taxon>
        <taxon>Flavobacteriia</taxon>
        <taxon>Flavobacteriales</taxon>
        <taxon>Flavobacteriaceae</taxon>
        <taxon>Tenacibaculum</taxon>
    </lineage>
</organism>
<proteinExistence type="predicted"/>
<keyword evidence="2" id="KW-1185">Reference proteome</keyword>
<evidence type="ECO:0000313" key="2">
    <source>
        <dbReference type="Proteomes" id="UP001497416"/>
    </source>
</evidence>
<name>A0ABP1EKQ5_9FLAO</name>
<reference evidence="1 2" key="1">
    <citation type="submission" date="2024-05" db="EMBL/GenBank/DDBJ databases">
        <authorList>
            <person name="Duchaud E."/>
        </authorList>
    </citation>
    <scope>NUCLEOTIDE SEQUENCE [LARGE SCALE GENOMIC DNA]</scope>
    <source>
        <strain evidence="1">Ena-SAMPLE-TAB-13-05-2024-13:56:06:370-140302</strain>
    </source>
</reference>
<dbReference type="RefSeq" id="WP_348711590.1">
    <property type="nucleotide sequence ID" value="NZ_CAXIXY010000004.1"/>
</dbReference>
<gene>
    <name evidence="1" type="ORF">T190607A01A_20189</name>
</gene>
<accession>A0ABP1EKQ5</accession>
<sequence>MKTILKLEGVQLLSVKAQKNINGGKSNSKCVVSTRCNTAADCIPLHPDCLVDCLRIQHGLPAHNRTGICTHIQ</sequence>
<comment type="caution">
    <text evidence="1">The sequence shown here is derived from an EMBL/GenBank/DDBJ whole genome shotgun (WGS) entry which is preliminary data.</text>
</comment>
<dbReference type="Proteomes" id="UP001497416">
    <property type="component" value="Unassembled WGS sequence"/>
</dbReference>
<dbReference type="EMBL" id="CAXIXY010000004">
    <property type="protein sequence ID" value="CAL2083758.1"/>
    <property type="molecule type" value="Genomic_DNA"/>
</dbReference>
<evidence type="ECO:0000313" key="1">
    <source>
        <dbReference type="EMBL" id="CAL2083758.1"/>
    </source>
</evidence>